<accession>A0A2N9XK36</accession>
<dbReference type="Proteomes" id="UP000229970">
    <property type="component" value="Unassembled WGS sequence"/>
</dbReference>
<organism evidence="1 2">
    <name type="scientific">Snodgrassella alvi</name>
    <dbReference type="NCBI Taxonomy" id="1196083"/>
    <lineage>
        <taxon>Bacteria</taxon>
        <taxon>Pseudomonadati</taxon>
        <taxon>Pseudomonadota</taxon>
        <taxon>Betaproteobacteria</taxon>
        <taxon>Neisseriales</taxon>
        <taxon>Neisseriaceae</taxon>
        <taxon>Snodgrassella</taxon>
    </lineage>
</organism>
<comment type="caution">
    <text evidence="1">The sequence shown here is derived from an EMBL/GenBank/DDBJ whole genome shotgun (WGS) entry which is preliminary data.</text>
</comment>
<sequence length="156" mass="17603">MKIHGGDVNLNYFKSQDFFSRLALSFGALIITAAPFWIFLYVVLLCFLSKGYDYVSTKYYVILVLIVTACFVVVVLMLMILGWILNCKSNFVINTIVVIAMFCALPPVVISFAFMVGILMLPLYILAGYLVYWYLKGGAKYQPKVKPALKVKIKLS</sequence>
<reference evidence="1 2" key="1">
    <citation type="journal article" date="2017" name="MBio">
        <title>Type VI secretion-mediated competition in the bee gut microbiome.</title>
        <authorList>
            <person name="Steele M.I."/>
            <person name="Kwong W.K."/>
            <person name="Powell J.E."/>
            <person name="Whiteley M."/>
            <person name="Moran N.A."/>
        </authorList>
    </citation>
    <scope>NUCLEOTIDE SEQUENCE [LARGE SCALE GENOMIC DNA]</scope>
    <source>
        <strain evidence="1 2">Ruf1-X</strain>
    </source>
</reference>
<gene>
    <name evidence="1" type="ORF">BHC46_02950</name>
</gene>
<dbReference type="OrthoDB" id="9910836at2"/>
<name>A0A2N9XK36_9NEIS</name>
<protein>
    <submittedName>
        <fullName evidence="1">Uncharacterized protein</fullName>
    </submittedName>
</protein>
<evidence type="ECO:0000313" key="1">
    <source>
        <dbReference type="EMBL" id="PIT48691.1"/>
    </source>
</evidence>
<evidence type="ECO:0000313" key="2">
    <source>
        <dbReference type="Proteomes" id="UP000229970"/>
    </source>
</evidence>
<dbReference type="EMBL" id="MEIP01000012">
    <property type="protein sequence ID" value="PIT48691.1"/>
    <property type="molecule type" value="Genomic_DNA"/>
</dbReference>
<proteinExistence type="predicted"/>
<dbReference type="RefSeq" id="WP_037490295.1">
    <property type="nucleotide sequence ID" value="NZ_MEIP01000012.1"/>
</dbReference>
<dbReference type="AlphaFoldDB" id="A0A2N9XK36"/>